<accession>A0AC35FYB4</accession>
<evidence type="ECO:0000313" key="2">
    <source>
        <dbReference type="WBParaSite" id="PS1159_v2.g21790.t1"/>
    </source>
</evidence>
<dbReference type="Proteomes" id="UP000887580">
    <property type="component" value="Unplaced"/>
</dbReference>
<sequence>MPDRDVAESIGLARSSDGNRFQNFFSKTEDAGNIIEPEHALQILVDQLTREKEKLKKDVETLDYMVQQRDEIIANLEKDVQQPASHLLSGP</sequence>
<name>A0AC35FYB4_9BILA</name>
<reference evidence="2" key="1">
    <citation type="submission" date="2022-11" db="UniProtKB">
        <authorList>
            <consortium name="WormBaseParasite"/>
        </authorList>
    </citation>
    <scope>IDENTIFICATION</scope>
</reference>
<evidence type="ECO:0000313" key="1">
    <source>
        <dbReference type="Proteomes" id="UP000887580"/>
    </source>
</evidence>
<protein>
    <submittedName>
        <fullName evidence="2">Uncharacterized protein</fullName>
    </submittedName>
</protein>
<dbReference type="WBParaSite" id="PS1159_v2.g21790.t1">
    <property type="protein sequence ID" value="PS1159_v2.g21790.t1"/>
    <property type="gene ID" value="PS1159_v2.g21790"/>
</dbReference>
<proteinExistence type="predicted"/>
<organism evidence="1 2">
    <name type="scientific">Panagrolaimus sp. PS1159</name>
    <dbReference type="NCBI Taxonomy" id="55785"/>
    <lineage>
        <taxon>Eukaryota</taxon>
        <taxon>Metazoa</taxon>
        <taxon>Ecdysozoa</taxon>
        <taxon>Nematoda</taxon>
        <taxon>Chromadorea</taxon>
        <taxon>Rhabditida</taxon>
        <taxon>Tylenchina</taxon>
        <taxon>Panagrolaimomorpha</taxon>
        <taxon>Panagrolaimoidea</taxon>
        <taxon>Panagrolaimidae</taxon>
        <taxon>Panagrolaimus</taxon>
    </lineage>
</organism>